<gene>
    <name evidence="4" type="ORF">GCM10007100_14840</name>
</gene>
<sequence>MKKDELIQLIDDALDGDCSEADFLRLEAQLHVDVEARKLYYSRLLLQDSLTIHSQELAENSPTEEPTNIVSPDWGNRSGMWLWAGAFAAAASITLGFIIEDSKKKNLPATASQSIGEEPVATGFGVLAESSGAVWDNLTLERGALIPAGPLKLESGLAKLELFSGVQIIIEGEAEFELHSAMEMTMQSGKLQAQVPEPAHGFKVQTASGEVVDLGTQFAMNVTAEHNDLQVLEGEIEWHPKTAPKENLLDGDSLRWTVQGQRSQFPANINLFEKATDFEENLELRKRSWQEASKELQQDSRLLAYFTIEPAQRGNRHLSDRSAKGNDGTIVRASRATNRWGESERALDFSPTGSRVRLNVPGKHPALTLYCWLRIDSLDRHYNSLFLTDGHELHEPHWQIMHDGRLFFSVKAHNPPNKHGDKHIAYSPPIWTPAQSGQWMQVATVYDSANRTTTHYVNGKQVSQDKLSASMVVPEVSIGAASIGNWSEPYSQDPDFAVRNLNGAIDEFALFSTALSAEEINTLYQTGKP</sequence>
<dbReference type="SUPFAM" id="SSF49899">
    <property type="entry name" value="Concanavalin A-like lectins/glucanases"/>
    <property type="match status" value="1"/>
</dbReference>
<dbReference type="Gene3D" id="2.60.120.1440">
    <property type="match status" value="1"/>
</dbReference>
<evidence type="ECO:0000313" key="4">
    <source>
        <dbReference type="EMBL" id="GHC49904.1"/>
    </source>
</evidence>
<name>A0A918TNI4_9BACT</name>
<organism evidence="4 5">
    <name type="scientific">Roseibacillus persicicus</name>
    <dbReference type="NCBI Taxonomy" id="454148"/>
    <lineage>
        <taxon>Bacteria</taxon>
        <taxon>Pseudomonadati</taxon>
        <taxon>Verrucomicrobiota</taxon>
        <taxon>Verrucomicrobiia</taxon>
        <taxon>Verrucomicrobiales</taxon>
        <taxon>Verrucomicrobiaceae</taxon>
        <taxon>Roseibacillus</taxon>
    </lineage>
</organism>
<evidence type="ECO:0000256" key="1">
    <source>
        <dbReference type="ARBA" id="ARBA00022729"/>
    </source>
</evidence>
<dbReference type="Proteomes" id="UP000644507">
    <property type="component" value="Unassembled WGS sequence"/>
</dbReference>
<dbReference type="PANTHER" id="PTHR30273">
    <property type="entry name" value="PERIPLASMIC SIGNAL SENSOR AND SIGMA FACTOR ACTIVATOR FECR-RELATED"/>
    <property type="match status" value="1"/>
</dbReference>
<reference evidence="4" key="1">
    <citation type="journal article" date="2014" name="Int. J. Syst. Evol. Microbiol.">
        <title>Complete genome sequence of Corynebacterium casei LMG S-19264T (=DSM 44701T), isolated from a smear-ripened cheese.</title>
        <authorList>
            <consortium name="US DOE Joint Genome Institute (JGI-PGF)"/>
            <person name="Walter F."/>
            <person name="Albersmeier A."/>
            <person name="Kalinowski J."/>
            <person name="Ruckert C."/>
        </authorList>
    </citation>
    <scope>NUCLEOTIDE SEQUENCE</scope>
    <source>
        <strain evidence="4">KCTC 12988</strain>
    </source>
</reference>
<evidence type="ECO:0000259" key="3">
    <source>
        <dbReference type="SMART" id="SM00560"/>
    </source>
</evidence>
<keyword evidence="1" id="KW-0732">Signal</keyword>
<dbReference type="AlphaFoldDB" id="A0A918TNI4"/>
<dbReference type="Gene3D" id="2.60.120.200">
    <property type="match status" value="1"/>
</dbReference>
<evidence type="ECO:0000256" key="2">
    <source>
        <dbReference type="ARBA" id="ARBA00023157"/>
    </source>
</evidence>
<dbReference type="RefSeq" id="WP_189569099.1">
    <property type="nucleotide sequence ID" value="NZ_BMXI01000005.1"/>
</dbReference>
<comment type="caution">
    <text evidence="4">The sequence shown here is derived from an EMBL/GenBank/DDBJ whole genome shotgun (WGS) entry which is preliminary data.</text>
</comment>
<feature type="domain" description="LamG-like jellyroll fold" evidence="3">
    <location>
        <begin position="365"/>
        <end position="518"/>
    </location>
</feature>
<dbReference type="SMART" id="SM00560">
    <property type="entry name" value="LamGL"/>
    <property type="match status" value="1"/>
</dbReference>
<dbReference type="PANTHER" id="PTHR30273:SF2">
    <property type="entry name" value="PROTEIN FECR"/>
    <property type="match status" value="1"/>
</dbReference>
<reference evidence="4" key="2">
    <citation type="submission" date="2020-09" db="EMBL/GenBank/DDBJ databases">
        <authorList>
            <person name="Sun Q."/>
            <person name="Kim S."/>
        </authorList>
    </citation>
    <scope>NUCLEOTIDE SEQUENCE</scope>
    <source>
        <strain evidence="4">KCTC 12988</strain>
    </source>
</reference>
<dbReference type="GO" id="GO:0016989">
    <property type="term" value="F:sigma factor antagonist activity"/>
    <property type="evidence" value="ECO:0007669"/>
    <property type="project" value="TreeGrafter"/>
</dbReference>
<protein>
    <recommendedName>
        <fullName evidence="3">LamG-like jellyroll fold domain-containing protein</fullName>
    </recommendedName>
</protein>
<dbReference type="InterPro" id="IPR012373">
    <property type="entry name" value="Ferrdict_sens_TM"/>
</dbReference>
<dbReference type="InterPro" id="IPR006558">
    <property type="entry name" value="LamG-like"/>
</dbReference>
<proteinExistence type="predicted"/>
<dbReference type="InterPro" id="IPR006860">
    <property type="entry name" value="FecR"/>
</dbReference>
<dbReference type="InterPro" id="IPR013320">
    <property type="entry name" value="ConA-like_dom_sf"/>
</dbReference>
<keyword evidence="2" id="KW-1015">Disulfide bond</keyword>
<accession>A0A918TNI4</accession>
<dbReference type="EMBL" id="BMXI01000005">
    <property type="protein sequence ID" value="GHC49904.1"/>
    <property type="molecule type" value="Genomic_DNA"/>
</dbReference>
<dbReference type="Pfam" id="PF13385">
    <property type="entry name" value="Laminin_G_3"/>
    <property type="match status" value="1"/>
</dbReference>
<evidence type="ECO:0000313" key="5">
    <source>
        <dbReference type="Proteomes" id="UP000644507"/>
    </source>
</evidence>
<dbReference type="Pfam" id="PF04773">
    <property type="entry name" value="FecR"/>
    <property type="match status" value="1"/>
</dbReference>
<keyword evidence="5" id="KW-1185">Reference proteome</keyword>